<dbReference type="InterPro" id="IPR044940">
    <property type="entry name" value="NOS_dom_2"/>
</dbReference>
<name>A0A552UHG6_9SPHN</name>
<dbReference type="Proteomes" id="UP000317894">
    <property type="component" value="Unassembled WGS sequence"/>
</dbReference>
<dbReference type="PANTHER" id="PTHR43410:SF1">
    <property type="entry name" value="NITRIC OXIDE SYNTHASE"/>
    <property type="match status" value="1"/>
</dbReference>
<gene>
    <name evidence="6" type="ORF">FMM06_05625</name>
</gene>
<dbReference type="InterPro" id="IPR036119">
    <property type="entry name" value="NOS_N_sf"/>
</dbReference>
<dbReference type="GO" id="GO:0006809">
    <property type="term" value="P:nitric oxide biosynthetic process"/>
    <property type="evidence" value="ECO:0007669"/>
    <property type="project" value="InterPro"/>
</dbReference>
<feature type="domain" description="Nitric oxide synthase (NOS)" evidence="5">
    <location>
        <begin position="26"/>
        <end position="376"/>
    </location>
</feature>
<dbReference type="Pfam" id="PF02898">
    <property type="entry name" value="NO_synthase"/>
    <property type="match status" value="1"/>
</dbReference>
<accession>A0A552UHG6</accession>
<keyword evidence="2" id="KW-0479">Metal-binding</keyword>
<comment type="caution">
    <text evidence="6">The sequence shown here is derived from an EMBL/GenBank/DDBJ whole genome shotgun (WGS) entry which is preliminary data.</text>
</comment>
<dbReference type="PANTHER" id="PTHR43410">
    <property type="entry name" value="NITRIC OXIDE SYNTHASE OXYGENASE"/>
    <property type="match status" value="1"/>
</dbReference>
<dbReference type="InterPro" id="IPR044944">
    <property type="entry name" value="NOS_dom_3"/>
</dbReference>
<evidence type="ECO:0000259" key="5">
    <source>
        <dbReference type="Pfam" id="PF02898"/>
    </source>
</evidence>
<dbReference type="Gene3D" id="3.90.340.10">
    <property type="entry name" value="Nitric Oxide Synthase, Chain A, domain 1"/>
    <property type="match status" value="1"/>
</dbReference>
<keyword evidence="3" id="KW-0560">Oxidoreductase</keyword>
<keyword evidence="7" id="KW-1185">Reference proteome</keyword>
<dbReference type="GO" id="GO:0046872">
    <property type="term" value="F:metal ion binding"/>
    <property type="evidence" value="ECO:0007669"/>
    <property type="project" value="UniProtKB-KW"/>
</dbReference>
<keyword evidence="1" id="KW-0349">Heme</keyword>
<evidence type="ECO:0000256" key="1">
    <source>
        <dbReference type="ARBA" id="ARBA00022617"/>
    </source>
</evidence>
<protein>
    <submittedName>
        <fullName evidence="6">Nitric oxide synthase oxygenase</fullName>
    </submittedName>
</protein>
<reference evidence="6 7" key="1">
    <citation type="submission" date="2019-07" db="EMBL/GenBank/DDBJ databases">
        <title>Novel species isolated from glacier.</title>
        <authorList>
            <person name="Liu Q."/>
            <person name="Xin Y.-H."/>
        </authorList>
    </citation>
    <scope>NUCLEOTIDE SEQUENCE [LARGE SCALE GENOMIC DNA]</scope>
    <source>
        <strain evidence="6 7">LB1R16</strain>
    </source>
</reference>
<evidence type="ECO:0000256" key="3">
    <source>
        <dbReference type="ARBA" id="ARBA00023002"/>
    </source>
</evidence>
<dbReference type="OrthoDB" id="9786134at2"/>
<keyword evidence="4" id="KW-0408">Iron</keyword>
<evidence type="ECO:0000313" key="7">
    <source>
        <dbReference type="Proteomes" id="UP000317894"/>
    </source>
</evidence>
<dbReference type="Gene3D" id="3.90.440.10">
    <property type="entry name" value="Nitric Oxide Synthase,Heme Domain,Chain A domain 2"/>
    <property type="match status" value="1"/>
</dbReference>
<evidence type="ECO:0000256" key="4">
    <source>
        <dbReference type="ARBA" id="ARBA00023004"/>
    </source>
</evidence>
<dbReference type="EMBL" id="VJWA01000001">
    <property type="protein sequence ID" value="TRW17627.1"/>
    <property type="molecule type" value="Genomic_DNA"/>
</dbReference>
<dbReference type="GO" id="GO:0004517">
    <property type="term" value="F:nitric-oxide synthase activity"/>
    <property type="evidence" value="ECO:0007669"/>
    <property type="project" value="InterPro"/>
</dbReference>
<evidence type="ECO:0000313" key="6">
    <source>
        <dbReference type="EMBL" id="TRW17627.1"/>
    </source>
</evidence>
<dbReference type="Gene3D" id="3.90.1230.10">
    <property type="entry name" value="Nitric Oxide Synthase, Chain A, domain 3"/>
    <property type="match status" value="1"/>
</dbReference>
<organism evidence="6 7">
    <name type="scientific">Glacieibacterium frigidum</name>
    <dbReference type="NCBI Taxonomy" id="2593303"/>
    <lineage>
        <taxon>Bacteria</taxon>
        <taxon>Pseudomonadati</taxon>
        <taxon>Pseudomonadota</taxon>
        <taxon>Alphaproteobacteria</taxon>
        <taxon>Sphingomonadales</taxon>
        <taxon>Sphingosinicellaceae</taxon>
        <taxon>Glacieibacterium</taxon>
    </lineage>
</organism>
<sequence length="415" mass="46958">MTYVDSWTQSDPLRRRLRRLTKGERREEAIDFLKLYHHELELPPADLEKRTRAVLAELQRTGSYTHTTAELSFGARVAWRNHANCIGRLYWKSLEVNDARDVTDPDEMALRVIAHLGKSTTSGARRSAITIFGPARDDRPTAYFDCHQLTQYAGYLRDDGVLGDPQNVEATRSAIALGWQPPATPSAFDLLPFVIRDATGPRRLYELPPGTVREVDIVHPTLPGIASLGLRWYTVPLVTDMILTIGGIDYPCAPFNGFYMATEIASRNFVDQARYNLLDRVGDAIGVDKADPYWKDRALTELNRAVLSSFNAAEAAIIDHHAASQQYIDFVRIEHALGRDVSGNWAWIVPPQASAACPVFHLPMTDHHDVPNFYRTRAIDGAALRSAKLTEQRGRTLRRVDRIKRRLRHWLRTRG</sequence>
<dbReference type="InterPro" id="IPR044943">
    <property type="entry name" value="NOS_dom_1"/>
</dbReference>
<proteinExistence type="predicted"/>
<dbReference type="SUPFAM" id="SSF56512">
    <property type="entry name" value="Nitric oxide (NO) synthase oxygenase domain"/>
    <property type="match status" value="1"/>
</dbReference>
<evidence type="ECO:0000256" key="2">
    <source>
        <dbReference type="ARBA" id="ARBA00022723"/>
    </source>
</evidence>
<dbReference type="AlphaFoldDB" id="A0A552UHG6"/>
<dbReference type="RefSeq" id="WP_143555172.1">
    <property type="nucleotide sequence ID" value="NZ_VJWA01000001.1"/>
</dbReference>
<dbReference type="InterPro" id="IPR050607">
    <property type="entry name" value="NOS"/>
</dbReference>
<dbReference type="InterPro" id="IPR004030">
    <property type="entry name" value="NOS_N"/>
</dbReference>